<comment type="caution">
    <text evidence="2">The sequence shown here is derived from an EMBL/GenBank/DDBJ whole genome shotgun (WGS) entry which is preliminary data.</text>
</comment>
<gene>
    <name evidence="2" type="ORF">C2G38_1460662</name>
</gene>
<name>A0A397VCR7_9GLOM</name>
<dbReference type="Proteomes" id="UP000266673">
    <property type="component" value="Unassembled WGS sequence"/>
</dbReference>
<keyword evidence="1" id="KW-0812">Transmembrane</keyword>
<evidence type="ECO:0000313" key="3">
    <source>
        <dbReference type="Proteomes" id="UP000266673"/>
    </source>
</evidence>
<dbReference type="EMBL" id="QKWP01000630">
    <property type="protein sequence ID" value="RIB17096.1"/>
    <property type="molecule type" value="Genomic_DNA"/>
</dbReference>
<protein>
    <submittedName>
        <fullName evidence="2">Uncharacterized protein</fullName>
    </submittedName>
</protein>
<dbReference type="OrthoDB" id="2412993at2759"/>
<accession>A0A397VCR7</accession>
<reference evidence="2 3" key="1">
    <citation type="submission" date="2018-06" db="EMBL/GenBank/DDBJ databases">
        <title>Comparative genomics reveals the genomic features of Rhizophagus irregularis, R. cerebriforme, R. diaphanum and Gigaspora rosea, and their symbiotic lifestyle signature.</title>
        <authorList>
            <person name="Morin E."/>
            <person name="San Clemente H."/>
            <person name="Chen E.C.H."/>
            <person name="De La Providencia I."/>
            <person name="Hainaut M."/>
            <person name="Kuo A."/>
            <person name="Kohler A."/>
            <person name="Murat C."/>
            <person name="Tang N."/>
            <person name="Roy S."/>
            <person name="Loubradou J."/>
            <person name="Henrissat B."/>
            <person name="Grigoriev I.V."/>
            <person name="Corradi N."/>
            <person name="Roux C."/>
            <person name="Martin F.M."/>
        </authorList>
    </citation>
    <scope>NUCLEOTIDE SEQUENCE [LARGE SCALE GENOMIC DNA]</scope>
    <source>
        <strain evidence="2 3">DAOM 194757</strain>
    </source>
</reference>
<organism evidence="2 3">
    <name type="scientific">Gigaspora rosea</name>
    <dbReference type="NCBI Taxonomy" id="44941"/>
    <lineage>
        <taxon>Eukaryota</taxon>
        <taxon>Fungi</taxon>
        <taxon>Fungi incertae sedis</taxon>
        <taxon>Mucoromycota</taxon>
        <taxon>Glomeromycotina</taxon>
        <taxon>Glomeromycetes</taxon>
        <taxon>Diversisporales</taxon>
        <taxon>Gigasporaceae</taxon>
        <taxon>Gigaspora</taxon>
    </lineage>
</organism>
<evidence type="ECO:0000256" key="1">
    <source>
        <dbReference type="SAM" id="Phobius"/>
    </source>
</evidence>
<keyword evidence="1" id="KW-0472">Membrane</keyword>
<evidence type="ECO:0000313" key="2">
    <source>
        <dbReference type="EMBL" id="RIB17096.1"/>
    </source>
</evidence>
<feature type="transmembrane region" description="Helical" evidence="1">
    <location>
        <begin position="12"/>
        <end position="33"/>
    </location>
</feature>
<dbReference type="AlphaFoldDB" id="A0A397VCR7"/>
<proteinExistence type="predicted"/>
<sequence length="182" mass="21099">MIVIRLKEMKTLSYNGILIFIASFLFAVFPTGLTQSAIKYSELTYTETSSQPNLTGQQPLILNIRHYQDSADTAVIRISRVNYYNYATKNYCFEQRLLLRVIQANGTVIEINFDNIKEIQDINYCYVNTNTKNPISIYPLFDQYILISYVHATDTSDNTTFMDMGMVLDWNGRIIRFVKNII</sequence>
<keyword evidence="3" id="KW-1185">Reference proteome</keyword>
<keyword evidence="1" id="KW-1133">Transmembrane helix</keyword>